<gene>
    <name evidence="5" type="ORF">Poli38472_003565</name>
</gene>
<evidence type="ECO:0000256" key="1">
    <source>
        <dbReference type="ARBA" id="ARBA00005234"/>
    </source>
</evidence>
<keyword evidence="2" id="KW-0645">Protease</keyword>
<reference evidence="5" key="1">
    <citation type="submission" date="2019-03" db="EMBL/GenBank/DDBJ databases">
        <title>Long read genome sequence of the mycoparasitic Pythium oligandrum ATCC 38472 isolated from sugarbeet rhizosphere.</title>
        <authorList>
            <person name="Gaulin E."/>
        </authorList>
    </citation>
    <scope>NUCLEOTIDE SEQUENCE</scope>
    <source>
        <strain evidence="5">ATCC 38472_TT</strain>
    </source>
</reference>
<dbReference type="Proteomes" id="UP000794436">
    <property type="component" value="Unassembled WGS sequence"/>
</dbReference>
<evidence type="ECO:0000313" key="6">
    <source>
        <dbReference type="Proteomes" id="UP000794436"/>
    </source>
</evidence>
<dbReference type="OrthoDB" id="109811at2759"/>
<dbReference type="InterPro" id="IPR003653">
    <property type="entry name" value="Peptidase_C48_C"/>
</dbReference>
<comment type="caution">
    <text evidence="5">The sequence shown here is derived from an EMBL/GenBank/DDBJ whole genome shotgun (WGS) entry which is preliminary data.</text>
</comment>
<dbReference type="InterPro" id="IPR038765">
    <property type="entry name" value="Papain-like_cys_pep_sf"/>
</dbReference>
<dbReference type="EMBL" id="SPLM01000036">
    <property type="protein sequence ID" value="TMW65800.1"/>
    <property type="molecule type" value="Genomic_DNA"/>
</dbReference>
<feature type="domain" description="Ubiquitin-like protease family profile" evidence="4">
    <location>
        <begin position="457"/>
        <end position="708"/>
    </location>
</feature>
<evidence type="ECO:0000256" key="3">
    <source>
        <dbReference type="ARBA" id="ARBA00022801"/>
    </source>
</evidence>
<dbReference type="AlphaFoldDB" id="A0A8K1CM39"/>
<evidence type="ECO:0000313" key="5">
    <source>
        <dbReference type="EMBL" id="TMW65800.1"/>
    </source>
</evidence>
<organism evidence="5 6">
    <name type="scientific">Pythium oligandrum</name>
    <name type="common">Mycoparasitic fungus</name>
    <dbReference type="NCBI Taxonomy" id="41045"/>
    <lineage>
        <taxon>Eukaryota</taxon>
        <taxon>Sar</taxon>
        <taxon>Stramenopiles</taxon>
        <taxon>Oomycota</taxon>
        <taxon>Peronosporomycetes</taxon>
        <taxon>Pythiales</taxon>
        <taxon>Pythiaceae</taxon>
        <taxon>Pythium</taxon>
    </lineage>
</organism>
<dbReference type="PROSITE" id="PS50600">
    <property type="entry name" value="ULP_PROTEASE"/>
    <property type="match status" value="1"/>
</dbReference>
<comment type="similarity">
    <text evidence="1">Belongs to the peptidase C48 family.</text>
</comment>
<protein>
    <recommendedName>
        <fullName evidence="4">Ubiquitin-like protease family profile domain-containing protein</fullName>
    </recommendedName>
</protein>
<keyword evidence="3" id="KW-0378">Hydrolase</keyword>
<dbReference type="Gene3D" id="3.40.395.10">
    <property type="entry name" value="Adenoviral Proteinase, Chain A"/>
    <property type="match status" value="1"/>
</dbReference>
<dbReference type="GO" id="GO:0006508">
    <property type="term" value="P:proteolysis"/>
    <property type="evidence" value="ECO:0007669"/>
    <property type="project" value="UniProtKB-KW"/>
</dbReference>
<keyword evidence="6" id="KW-1185">Reference proteome</keyword>
<name>A0A8K1CM39_PYTOL</name>
<proteinExistence type="inferred from homology"/>
<evidence type="ECO:0000259" key="4">
    <source>
        <dbReference type="PROSITE" id="PS50600"/>
    </source>
</evidence>
<dbReference type="GO" id="GO:0008234">
    <property type="term" value="F:cysteine-type peptidase activity"/>
    <property type="evidence" value="ECO:0007669"/>
    <property type="project" value="InterPro"/>
</dbReference>
<evidence type="ECO:0000256" key="2">
    <source>
        <dbReference type="ARBA" id="ARBA00022670"/>
    </source>
</evidence>
<dbReference type="SUPFAM" id="SSF54001">
    <property type="entry name" value="Cysteine proteinases"/>
    <property type="match status" value="1"/>
</dbReference>
<accession>A0A8K1CM39</accession>
<sequence length="770" mass="87100">MLVLTRAEKYNIIQGEFDRVRQILQGSSSRKFYARIRSFTDAMAGLVDTWKQEPDSDGDDESATISSADANIDTIESDEDSIWTDGDEVNEMLDKFLSDDDDATNVDDYVGATDSDGDVEVIDLDGDVEVSNGDGDGVGEVEVEVSFTHSKQVDTKNADDSLMDWLVDNPSQVDFPDVIMTTASQIATGITLLTPAAATQSDLRMRKDAIKSSEKKAVHNSPRGISMVHSGAGLIETVAQLTVTRPKGKTLTPEVLEKLRAGGAAYRAEFALRKRKKNQQMQHHAEREQRITQMTDGRSDHLDDQVGGQVGNRVDFPPLYPATLGMTREDPNLPRIAVQRRKKEFPVSIADMLYWVRYFDGVAFVSQCIERYPVTTFTLRHPTISLVTLLPSMHMHNYTLTETALLKFVGAIEARRIEDTGSSKRAPIIWNHDELTEMYVARVRNESASFTELYLDMVSELSDYRLLTKEWRDDWQWLVATDWRKSALAEQMMSIDLGPVKEMAKIAGKKFSQSYLHRPFCAPIPGTESFHEISFKSIIGHVAREKWLQSAQLMHAIYLSLRGRTDVFVIDSLAVKLQTYSPPKRRDIKTIRYIIQPHNIDNQHWTVMIVHLDFSSGIQAFVYDPLIIDENIEILTATWHSFTLPFIKQWYNRDHGTEASILDSSKEEHAQATPRKLFPVLRCQIIEQPVQDDFHSCGIFCIGMVDSVVNKTSDFRKRHSISATDLKALRLKVLCATLSESVGRIEEEENITMRKVKVARITAELQKLKA</sequence>